<keyword evidence="2" id="KW-0808">Transferase</keyword>
<dbReference type="SUPFAM" id="SSF69593">
    <property type="entry name" value="Glycerol-3-phosphate (1)-acyltransferase"/>
    <property type="match status" value="1"/>
</dbReference>
<proteinExistence type="predicted"/>
<name>A0ABU4AHW5_9HYPH</name>
<keyword evidence="3" id="KW-1185">Reference proteome</keyword>
<dbReference type="Proteomes" id="UP001185659">
    <property type="component" value="Unassembled WGS sequence"/>
</dbReference>
<sequence length="303" mass="34004">MALHTTLTSVAAVLGNRVLGRDVHAPEDPHVVDQLIAERTTHLSQNMLWPLAQPFLYRFLHYRQAVVMADEVAELSGWESFDYISRLLSLEISASGMENIPAKGGFILAPNHPTGIADGIAVYDLMKGVRPDLAIFANRDALRVNTRFRDLIIPVEWRAGEKSHAKSRDTLEMTAKAFTGGKAIVLFPSGRIAYWNRDKLTERPWQPSVVALARRYQVPVVPMNMTARNSGLFYLLSRYSTELRDMTLFHELLNKKGRAINMVIGKPIMPDALGEGEPADMAARLQEHTVHRLREDPHATFEG</sequence>
<dbReference type="GO" id="GO:0016746">
    <property type="term" value="F:acyltransferase activity"/>
    <property type="evidence" value="ECO:0007669"/>
    <property type="project" value="UniProtKB-KW"/>
</dbReference>
<dbReference type="EMBL" id="JAWLIP010000002">
    <property type="protein sequence ID" value="MDV6225836.1"/>
    <property type="molecule type" value="Genomic_DNA"/>
</dbReference>
<evidence type="ECO:0000313" key="2">
    <source>
        <dbReference type="EMBL" id="MDV6225836.1"/>
    </source>
</evidence>
<dbReference type="RefSeq" id="WP_206547992.1">
    <property type="nucleotide sequence ID" value="NZ_CP177239.1"/>
</dbReference>
<gene>
    <name evidence="2" type="ORF">R2G56_06020</name>
</gene>
<protein>
    <submittedName>
        <fullName evidence="2">1-acyl-sn-glycerol-3-phosphate acyltransferase</fullName>
    </submittedName>
</protein>
<dbReference type="SMART" id="SM00563">
    <property type="entry name" value="PlsC"/>
    <property type="match status" value="1"/>
</dbReference>
<feature type="domain" description="Phospholipid/glycerol acyltransferase" evidence="1">
    <location>
        <begin position="106"/>
        <end position="228"/>
    </location>
</feature>
<reference evidence="2 3" key="1">
    <citation type="submission" date="2023-10" db="EMBL/GenBank/DDBJ databases">
        <authorList>
            <person name="Venkata Ramana C."/>
            <person name="Sasikala C."/>
            <person name="Dhurka M."/>
        </authorList>
    </citation>
    <scope>NUCLEOTIDE SEQUENCE [LARGE SCALE GENOMIC DNA]</scope>
    <source>
        <strain evidence="2 3">KCTC 32151</strain>
    </source>
</reference>
<dbReference type="InterPro" id="IPR002123">
    <property type="entry name" value="Plipid/glycerol_acylTrfase"/>
</dbReference>
<keyword evidence="2" id="KW-0012">Acyltransferase</keyword>
<accession>A0ABU4AHW5</accession>
<evidence type="ECO:0000313" key="3">
    <source>
        <dbReference type="Proteomes" id="UP001185659"/>
    </source>
</evidence>
<dbReference type="Pfam" id="PF01553">
    <property type="entry name" value="Acyltransferase"/>
    <property type="match status" value="1"/>
</dbReference>
<comment type="caution">
    <text evidence="2">The sequence shown here is derived from an EMBL/GenBank/DDBJ whole genome shotgun (WGS) entry which is preliminary data.</text>
</comment>
<evidence type="ECO:0000259" key="1">
    <source>
        <dbReference type="SMART" id="SM00563"/>
    </source>
</evidence>
<organism evidence="2 3">
    <name type="scientific">Nitratireductor aquimarinus</name>
    <dbReference type="NCBI Taxonomy" id="889300"/>
    <lineage>
        <taxon>Bacteria</taxon>
        <taxon>Pseudomonadati</taxon>
        <taxon>Pseudomonadota</taxon>
        <taxon>Alphaproteobacteria</taxon>
        <taxon>Hyphomicrobiales</taxon>
        <taxon>Phyllobacteriaceae</taxon>
        <taxon>Nitratireductor</taxon>
    </lineage>
</organism>